<evidence type="ECO:0000313" key="2">
    <source>
        <dbReference type="Proteomes" id="UP000176409"/>
    </source>
</evidence>
<dbReference type="EMBL" id="MFJZ01000044">
    <property type="protein sequence ID" value="OGG29465.1"/>
    <property type="molecule type" value="Genomic_DNA"/>
</dbReference>
<organism evidence="1 2">
    <name type="scientific">Candidatus Gottesmanbacteria bacterium RIFCSPLOWO2_01_FULL_49_10</name>
    <dbReference type="NCBI Taxonomy" id="1798396"/>
    <lineage>
        <taxon>Bacteria</taxon>
        <taxon>Candidatus Gottesmaniibacteriota</taxon>
    </lineage>
</organism>
<reference evidence="1 2" key="1">
    <citation type="journal article" date="2016" name="Nat. Commun.">
        <title>Thousands of microbial genomes shed light on interconnected biogeochemical processes in an aquifer system.</title>
        <authorList>
            <person name="Anantharaman K."/>
            <person name="Brown C.T."/>
            <person name="Hug L.A."/>
            <person name="Sharon I."/>
            <person name="Castelle C.J."/>
            <person name="Probst A.J."/>
            <person name="Thomas B.C."/>
            <person name="Singh A."/>
            <person name="Wilkins M.J."/>
            <person name="Karaoz U."/>
            <person name="Brodie E.L."/>
            <person name="Williams K.H."/>
            <person name="Hubbard S.S."/>
            <person name="Banfield J.F."/>
        </authorList>
    </citation>
    <scope>NUCLEOTIDE SEQUENCE [LARGE SCALE GENOMIC DNA]</scope>
</reference>
<gene>
    <name evidence="1" type="ORF">A2973_02880</name>
</gene>
<evidence type="ECO:0000313" key="1">
    <source>
        <dbReference type="EMBL" id="OGG29465.1"/>
    </source>
</evidence>
<accession>A0A1F6AXP9</accession>
<name>A0A1F6AXP9_9BACT</name>
<comment type="caution">
    <text evidence="1">The sequence shown here is derived from an EMBL/GenBank/DDBJ whole genome shotgun (WGS) entry which is preliminary data.</text>
</comment>
<dbReference type="STRING" id="1798396.A2973_02880"/>
<protein>
    <submittedName>
        <fullName evidence="1">Uncharacterized protein</fullName>
    </submittedName>
</protein>
<dbReference type="AlphaFoldDB" id="A0A1F6AXP9"/>
<dbReference type="Proteomes" id="UP000176409">
    <property type="component" value="Unassembled WGS sequence"/>
</dbReference>
<sequence>MKALALVDTITYVVRRSVELKNAHTDETAVPVEFACIFCHSEEEYQEFTHIIQTLGKIVERTQSGYTYLLNEPIITMAGPLRLVKIRKPDSKIVKRGDADFNTDYKSFKKEYEGNPKFELIRRVSFEMLRLSDPEFDAMACFSSIPKSKELGIQF</sequence>
<proteinExistence type="predicted"/>